<gene>
    <name evidence="1" type="ORF">DID88_000395</name>
</gene>
<name>A0A395IHX3_9HELO</name>
<dbReference type="Proteomes" id="UP000249056">
    <property type="component" value="Unassembled WGS sequence"/>
</dbReference>
<evidence type="ECO:0000313" key="2">
    <source>
        <dbReference type="Proteomes" id="UP000249056"/>
    </source>
</evidence>
<proteinExistence type="predicted"/>
<evidence type="ECO:0000313" key="1">
    <source>
        <dbReference type="EMBL" id="RAL59766.1"/>
    </source>
</evidence>
<protein>
    <submittedName>
        <fullName evidence="1">Uncharacterized protein</fullName>
    </submittedName>
</protein>
<dbReference type="OrthoDB" id="10564669at2759"/>
<accession>A0A395IHX3</accession>
<sequence>MAIEARSRSHHQLLRLKNTQSDICSGAVAMFELCKVVNKKKETAYRQTEGVRRSSSKKRSCYSPRLTNAPLLKTRNIPTFASQQHY</sequence>
<comment type="caution">
    <text evidence="1">The sequence shown here is derived from an EMBL/GenBank/DDBJ whole genome shotgun (WGS) entry which is preliminary data.</text>
</comment>
<organism evidence="1 2">
    <name type="scientific">Monilinia fructigena</name>
    <dbReference type="NCBI Taxonomy" id="38457"/>
    <lineage>
        <taxon>Eukaryota</taxon>
        <taxon>Fungi</taxon>
        <taxon>Dikarya</taxon>
        <taxon>Ascomycota</taxon>
        <taxon>Pezizomycotina</taxon>
        <taxon>Leotiomycetes</taxon>
        <taxon>Helotiales</taxon>
        <taxon>Sclerotiniaceae</taxon>
        <taxon>Monilinia</taxon>
    </lineage>
</organism>
<dbReference type="EMBL" id="QKRW01000048">
    <property type="protein sequence ID" value="RAL59766.1"/>
    <property type="molecule type" value="Genomic_DNA"/>
</dbReference>
<dbReference type="AlphaFoldDB" id="A0A395IHX3"/>
<reference evidence="1 2" key="1">
    <citation type="submission" date="2018-06" db="EMBL/GenBank/DDBJ databases">
        <title>Genome Sequence of the Brown Rot Fungal Pathogen Monilinia fructigena.</title>
        <authorList>
            <person name="Landi L."/>
            <person name="De Miccolis Angelini R.M."/>
            <person name="Pollastro S."/>
            <person name="Abate D."/>
            <person name="Faretra F."/>
            <person name="Romanazzi G."/>
        </authorList>
    </citation>
    <scope>NUCLEOTIDE SEQUENCE [LARGE SCALE GENOMIC DNA]</scope>
    <source>
        <strain evidence="1 2">Mfrg269</strain>
    </source>
</reference>
<keyword evidence="2" id="KW-1185">Reference proteome</keyword>